<gene>
    <name evidence="1" type="ORF">K7K07_21650</name>
</gene>
<dbReference type="Proteomes" id="UP001209279">
    <property type="component" value="Chromosome"/>
</dbReference>
<organism evidence="1 2">
    <name type="scientific">Pseudomonas soli</name>
    <dbReference type="NCBI Taxonomy" id="1306993"/>
    <lineage>
        <taxon>Bacteria</taxon>
        <taxon>Pseudomonadati</taxon>
        <taxon>Pseudomonadota</taxon>
        <taxon>Gammaproteobacteria</taxon>
        <taxon>Pseudomonadales</taxon>
        <taxon>Pseudomonadaceae</taxon>
        <taxon>Pseudomonas</taxon>
    </lineage>
</organism>
<evidence type="ECO:0000313" key="2">
    <source>
        <dbReference type="Proteomes" id="UP001209279"/>
    </source>
</evidence>
<proteinExistence type="predicted"/>
<dbReference type="AlphaFoldDB" id="A0AAJ5SSD2"/>
<sequence>MDIESFQQCLTYIKSNNASKPIFETLLPYGSTLTGVIIGFLLNQAREWWKDRDSLKNKKKCIDEDVHRARHSMQLAVKECINILNILIIKKLPSGHNFPTGFKTPLLEEYFPAIAHTYSVQDRYILKELDTHTNHLEHLTKELSPDKGVFGFSLTTLEILNTCTTMIGMCDLLLGDQSRDNLPTLLTSLGHNNEDLLVIEIMSENAEQNNAKLKL</sequence>
<accession>A0AAJ5SSD2</accession>
<protein>
    <submittedName>
        <fullName evidence="1">Uncharacterized protein</fullName>
    </submittedName>
</protein>
<reference evidence="1" key="1">
    <citation type="submission" date="2021-08" db="EMBL/GenBank/DDBJ databases">
        <authorList>
            <person name="Yaryura P.M."/>
            <person name="Bianco M.I."/>
            <person name="Morais C."/>
            <person name="Setubal J.C."/>
        </authorList>
    </citation>
    <scope>NUCLEOTIDE SEQUENCE</scope>
    <source>
        <strain evidence="1">AP1</strain>
    </source>
</reference>
<dbReference type="EMBL" id="CP083803">
    <property type="protein sequence ID" value="UXZ44647.1"/>
    <property type="molecule type" value="Genomic_DNA"/>
</dbReference>
<evidence type="ECO:0000313" key="1">
    <source>
        <dbReference type="EMBL" id="UXZ44647.1"/>
    </source>
</evidence>
<name>A0AAJ5SSD2_9PSED</name>
<dbReference type="RefSeq" id="WP_263158894.1">
    <property type="nucleotide sequence ID" value="NZ_CP083803.1"/>
</dbReference>